<evidence type="ECO:0000256" key="6">
    <source>
        <dbReference type="ARBA" id="ARBA00038076"/>
    </source>
</evidence>
<keyword evidence="4 7" id="KW-1133">Transmembrane helix</keyword>
<feature type="transmembrane region" description="Helical" evidence="7">
    <location>
        <begin position="337"/>
        <end position="359"/>
    </location>
</feature>
<evidence type="ECO:0000256" key="3">
    <source>
        <dbReference type="ARBA" id="ARBA00022692"/>
    </source>
</evidence>
<keyword evidence="10" id="KW-1185">Reference proteome</keyword>
<dbReference type="Pfam" id="PF02687">
    <property type="entry name" value="FtsX"/>
    <property type="match status" value="2"/>
</dbReference>
<comment type="similarity">
    <text evidence="6">Belongs to the ABC-4 integral membrane protein family.</text>
</comment>
<protein>
    <submittedName>
        <fullName evidence="9">ABC transport system permease protein</fullName>
    </submittedName>
</protein>
<organism evidence="9 10">
    <name type="scientific">Streptosporangium lutulentum</name>
    <dbReference type="NCBI Taxonomy" id="1461250"/>
    <lineage>
        <taxon>Bacteria</taxon>
        <taxon>Bacillati</taxon>
        <taxon>Actinomycetota</taxon>
        <taxon>Actinomycetes</taxon>
        <taxon>Streptosporangiales</taxon>
        <taxon>Streptosporangiaceae</taxon>
        <taxon>Streptosporangium</taxon>
    </lineage>
</organism>
<feature type="transmembrane region" description="Helical" evidence="7">
    <location>
        <begin position="719"/>
        <end position="738"/>
    </location>
</feature>
<keyword evidence="3 7" id="KW-0812">Transmembrane</keyword>
<dbReference type="Proteomes" id="UP001225356">
    <property type="component" value="Unassembled WGS sequence"/>
</dbReference>
<feature type="domain" description="ABC3 transporter permease C-terminal" evidence="8">
    <location>
        <begin position="720"/>
        <end position="832"/>
    </location>
</feature>
<feature type="transmembrane region" description="Helical" evidence="7">
    <location>
        <begin position="509"/>
        <end position="529"/>
    </location>
</feature>
<comment type="subcellular location">
    <subcellularLocation>
        <location evidence="1">Cell membrane</location>
        <topology evidence="1">Multi-pass membrane protein</topology>
    </subcellularLocation>
</comment>
<comment type="caution">
    <text evidence="9">The sequence shown here is derived from an EMBL/GenBank/DDBJ whole genome shotgun (WGS) entry which is preliminary data.</text>
</comment>
<dbReference type="EMBL" id="JAUSQU010000001">
    <property type="protein sequence ID" value="MDP9849819.1"/>
    <property type="molecule type" value="Genomic_DNA"/>
</dbReference>
<sequence>MISFALHNLRHRKASFAGAFLALLCAAALVCAFGTLLETGLRGTVSAARYAGTPVIVAGDQNVRETIRKSEDKVKVKAKPIAERAWIAAGLAGRLREVPGVTSVVTEVTFPAYLTGESSGTAAEPGASASQVSPPVPLLGHGWESAALTPFTLAEGRAPAADDEVVTDAATGLRVGSRVTIQSTATPRVYRVAGVTAQALENQPTIFFSTAEARRLAGRPGLVSAIGVFPATDVTAALKDASAPDPAAQAPAAMKGAVAVAYTGAARGPLEFLDADKSRIKLISLGGALGGTSLLVAIIVVVGTFALSIQQRLREIALLRAVAATPGQIRKMIGCEALLIGLPAGAAGALLGTGLALWLRARFVELGAMPVNLDLVVSPFPIIVAVLATVAAAWTAARVSARRTARVRPVEALGDAGPGPARLPVVRVLAGLGCVAGGVTLTIVLSTLSSEAASSPVTMLTALIWAVAVALLGPVVARILVAVPALLLRASGAGGYLAAANLLTGARRLASVIAPLTLMVTMTCTILFVQDTTGHAAAGQLRDGTRAAHVLGPRVPTTAVEAVRRAPGVTAVTEVLHTTVRIGLAKHGAQAVTPAGLGQTTDLGVSSGSIGLLAEDTVAVSEKLGFEVGDRIGLTLGDGTPASLKVVATYTRNLGFGDLTLARGLVAAHVDNPLSDTVLVAGSSAAGLAKALRNFPGIAVADRATVVAEREQAGAEINYVAMGLIIAFTAIAVVNTLAMATSDRAREFALLRLVGTTRRQVLRMLRLETLSVVAVSVLLGTAAALVTISAFSVGMTGSALPYVPPLTYALIVAGAVILAWAATGVPARFALRGRPADTIGARE</sequence>
<evidence type="ECO:0000256" key="7">
    <source>
        <dbReference type="SAM" id="Phobius"/>
    </source>
</evidence>
<proteinExistence type="inferred from homology"/>
<evidence type="ECO:0000313" key="10">
    <source>
        <dbReference type="Proteomes" id="UP001225356"/>
    </source>
</evidence>
<name>A0ABT9QV64_9ACTN</name>
<gene>
    <name evidence="9" type="ORF">J2853_009030</name>
</gene>
<feature type="transmembrane region" description="Helical" evidence="7">
    <location>
        <begin position="462"/>
        <end position="488"/>
    </location>
</feature>
<dbReference type="InterPro" id="IPR003838">
    <property type="entry name" value="ABC3_permease_C"/>
</dbReference>
<evidence type="ECO:0000259" key="8">
    <source>
        <dbReference type="Pfam" id="PF02687"/>
    </source>
</evidence>
<keyword evidence="2" id="KW-1003">Cell membrane</keyword>
<evidence type="ECO:0000256" key="1">
    <source>
        <dbReference type="ARBA" id="ARBA00004651"/>
    </source>
</evidence>
<dbReference type="InterPro" id="IPR050250">
    <property type="entry name" value="Macrolide_Exporter_MacB"/>
</dbReference>
<evidence type="ECO:0000313" key="9">
    <source>
        <dbReference type="EMBL" id="MDP9849819.1"/>
    </source>
</evidence>
<dbReference type="RefSeq" id="WP_307567865.1">
    <property type="nucleotide sequence ID" value="NZ_JAUSQU010000001.1"/>
</dbReference>
<dbReference type="PANTHER" id="PTHR30572:SF4">
    <property type="entry name" value="ABC TRANSPORTER PERMEASE YTRF"/>
    <property type="match status" value="1"/>
</dbReference>
<reference evidence="9 10" key="1">
    <citation type="submission" date="2023-07" db="EMBL/GenBank/DDBJ databases">
        <title>Sequencing the genomes of 1000 actinobacteria strains.</title>
        <authorList>
            <person name="Klenk H.-P."/>
        </authorList>
    </citation>
    <scope>NUCLEOTIDE SEQUENCE [LARGE SCALE GENOMIC DNA]</scope>
    <source>
        <strain evidence="9 10">DSM 46740</strain>
    </source>
</reference>
<keyword evidence="5 7" id="KW-0472">Membrane</keyword>
<feature type="transmembrane region" description="Helical" evidence="7">
    <location>
        <begin position="379"/>
        <end position="397"/>
    </location>
</feature>
<accession>A0ABT9QV64</accession>
<evidence type="ECO:0000256" key="5">
    <source>
        <dbReference type="ARBA" id="ARBA00023136"/>
    </source>
</evidence>
<feature type="transmembrane region" description="Helical" evidence="7">
    <location>
        <begin position="806"/>
        <end position="825"/>
    </location>
</feature>
<feature type="transmembrane region" description="Helical" evidence="7">
    <location>
        <begin position="282"/>
        <end position="307"/>
    </location>
</feature>
<evidence type="ECO:0000256" key="2">
    <source>
        <dbReference type="ARBA" id="ARBA00022475"/>
    </source>
</evidence>
<feature type="transmembrane region" description="Helical" evidence="7">
    <location>
        <begin position="428"/>
        <end position="450"/>
    </location>
</feature>
<feature type="domain" description="ABC3 transporter permease C-terminal" evidence="8">
    <location>
        <begin position="290"/>
        <end position="406"/>
    </location>
</feature>
<evidence type="ECO:0000256" key="4">
    <source>
        <dbReference type="ARBA" id="ARBA00022989"/>
    </source>
</evidence>
<feature type="transmembrane region" description="Helical" evidence="7">
    <location>
        <begin position="769"/>
        <end position="794"/>
    </location>
</feature>
<dbReference type="PANTHER" id="PTHR30572">
    <property type="entry name" value="MEMBRANE COMPONENT OF TRANSPORTER-RELATED"/>
    <property type="match status" value="1"/>
</dbReference>